<evidence type="ECO:0000313" key="3">
    <source>
        <dbReference type="Proteomes" id="UP000037540"/>
    </source>
</evidence>
<dbReference type="GO" id="GO:0004252">
    <property type="term" value="F:serine-type endopeptidase activity"/>
    <property type="evidence" value="ECO:0007669"/>
    <property type="project" value="InterPro"/>
</dbReference>
<gene>
    <name evidence="2" type="ORF">ADU74_11945</name>
</gene>
<dbReference type="SUPFAM" id="SSF50494">
    <property type="entry name" value="Trypsin-like serine proteases"/>
    <property type="match status" value="1"/>
</dbReference>
<dbReference type="InterPro" id="IPR009003">
    <property type="entry name" value="Peptidase_S1_PA"/>
</dbReference>
<dbReference type="AlphaFoldDB" id="A0A9Q1UWS8"/>
<proteinExistence type="predicted"/>
<evidence type="ECO:0000313" key="2">
    <source>
        <dbReference type="EMBL" id="KOA83686.1"/>
    </source>
</evidence>
<dbReference type="InterPro" id="IPR001254">
    <property type="entry name" value="Trypsin_dom"/>
</dbReference>
<dbReference type="Pfam" id="PF00089">
    <property type="entry name" value="Trypsin"/>
    <property type="match status" value="1"/>
</dbReference>
<dbReference type="EMBL" id="LGVR01000080">
    <property type="protein sequence ID" value="KOA83686.1"/>
    <property type="molecule type" value="Genomic_DNA"/>
</dbReference>
<protein>
    <recommendedName>
        <fullName evidence="1">Peptidase S1 domain-containing protein</fullName>
    </recommendedName>
</protein>
<organism evidence="2 3">
    <name type="scientific">Clostridium botulinum</name>
    <dbReference type="NCBI Taxonomy" id="1491"/>
    <lineage>
        <taxon>Bacteria</taxon>
        <taxon>Bacillati</taxon>
        <taxon>Bacillota</taxon>
        <taxon>Clostridia</taxon>
        <taxon>Eubacteriales</taxon>
        <taxon>Clostridiaceae</taxon>
        <taxon>Clostridium</taxon>
    </lineage>
</organism>
<accession>A0A9Q1UWS8</accession>
<reference evidence="2 3" key="1">
    <citation type="submission" date="2015-07" db="EMBL/GenBank/DDBJ databases">
        <title>Draft genome sequences of 17 French Clostridium botulinum group III.</title>
        <authorList>
            <person name="Woudstra C."/>
            <person name="Le Marechal C."/>
            <person name="Souillard R."/>
            <person name="Bayon-Auboyer M.-H."/>
            <person name="Dessouter D."/>
            <person name="Fach P."/>
        </authorList>
    </citation>
    <scope>NUCLEOTIDE SEQUENCE [LARGE SCALE GENOMIC DNA]</scope>
    <source>
        <strain evidence="2 3">12LNRI-CD</strain>
    </source>
</reference>
<dbReference type="InterPro" id="IPR043504">
    <property type="entry name" value="Peptidase_S1_PA_chymotrypsin"/>
</dbReference>
<feature type="domain" description="Peptidase S1" evidence="1">
    <location>
        <begin position="131"/>
        <end position="289"/>
    </location>
</feature>
<evidence type="ECO:0000259" key="1">
    <source>
        <dbReference type="Pfam" id="PF00089"/>
    </source>
</evidence>
<sequence>MKNINYRELEQFKCCTKEEKICYICDCKYEYFLNKANIVGVGLGYRIKKGIVTTETCIKVFASKKVPDNELSPDDLIPPVYGGIKTDVVESGSFKGLSLTDRIRPTLCGYSIGPSAQNYIGTLGCLVTDGHDKFILSNNHVIAGFNSLKIGTSILQPGGDKKEDEIAQLSKFVPIKFIEGRSMPVNYVDCAIAKVTDEANVSPEIESIGIPRGIRGHKLGQLVKKVGATSELTTGIIEDVNITTTINAGSKQFLIKKQILTSAMAKPGDSGAVLLNDNDYVVALLMAGNDDYTIFNPIRRVLNSLDVTIVSK</sequence>
<dbReference type="GO" id="GO:0006508">
    <property type="term" value="P:proteolysis"/>
    <property type="evidence" value="ECO:0007669"/>
    <property type="project" value="InterPro"/>
</dbReference>
<dbReference type="Proteomes" id="UP000037540">
    <property type="component" value="Unassembled WGS sequence"/>
</dbReference>
<dbReference type="RefSeq" id="WP_013725249.1">
    <property type="nucleotide sequence ID" value="NZ_LGVP01000028.1"/>
</dbReference>
<name>A0A9Q1UWS8_CLOBO</name>
<comment type="caution">
    <text evidence="2">The sequence shown here is derived from an EMBL/GenBank/DDBJ whole genome shotgun (WGS) entry which is preliminary data.</text>
</comment>
<dbReference type="Gene3D" id="2.40.10.10">
    <property type="entry name" value="Trypsin-like serine proteases"/>
    <property type="match status" value="1"/>
</dbReference>